<dbReference type="EMBL" id="GBRH01239224">
    <property type="protein sequence ID" value="JAD58671.1"/>
    <property type="molecule type" value="Transcribed_RNA"/>
</dbReference>
<sequence>MMILCSYSFTNPTLTKSNLN</sequence>
<proteinExistence type="predicted"/>
<dbReference type="AlphaFoldDB" id="A0A0A9B5Q3"/>
<organism evidence="1">
    <name type="scientific">Arundo donax</name>
    <name type="common">Giant reed</name>
    <name type="synonym">Donax arundinaceus</name>
    <dbReference type="NCBI Taxonomy" id="35708"/>
    <lineage>
        <taxon>Eukaryota</taxon>
        <taxon>Viridiplantae</taxon>
        <taxon>Streptophyta</taxon>
        <taxon>Embryophyta</taxon>
        <taxon>Tracheophyta</taxon>
        <taxon>Spermatophyta</taxon>
        <taxon>Magnoliopsida</taxon>
        <taxon>Liliopsida</taxon>
        <taxon>Poales</taxon>
        <taxon>Poaceae</taxon>
        <taxon>PACMAD clade</taxon>
        <taxon>Arundinoideae</taxon>
        <taxon>Arundineae</taxon>
        <taxon>Arundo</taxon>
    </lineage>
</organism>
<evidence type="ECO:0000313" key="1">
    <source>
        <dbReference type="EMBL" id="JAD58671.1"/>
    </source>
</evidence>
<accession>A0A0A9B5Q3</accession>
<protein>
    <submittedName>
        <fullName evidence="1">Uncharacterized protein</fullName>
    </submittedName>
</protein>
<reference evidence="1" key="2">
    <citation type="journal article" date="2015" name="Data Brief">
        <title>Shoot transcriptome of the giant reed, Arundo donax.</title>
        <authorList>
            <person name="Barrero R.A."/>
            <person name="Guerrero F.D."/>
            <person name="Moolhuijzen P."/>
            <person name="Goolsby J.A."/>
            <person name="Tidwell J."/>
            <person name="Bellgard S.E."/>
            <person name="Bellgard M.I."/>
        </authorList>
    </citation>
    <scope>NUCLEOTIDE SEQUENCE</scope>
    <source>
        <tissue evidence="1">Shoot tissue taken approximately 20 cm above the soil surface</tissue>
    </source>
</reference>
<name>A0A0A9B5Q3_ARUDO</name>
<reference evidence="1" key="1">
    <citation type="submission" date="2014-09" db="EMBL/GenBank/DDBJ databases">
        <authorList>
            <person name="Magalhaes I.L.F."/>
            <person name="Oliveira U."/>
            <person name="Santos F.R."/>
            <person name="Vidigal T.H.D.A."/>
            <person name="Brescovit A.D."/>
            <person name="Santos A.J."/>
        </authorList>
    </citation>
    <scope>NUCLEOTIDE SEQUENCE</scope>
    <source>
        <tissue evidence="1">Shoot tissue taken approximately 20 cm above the soil surface</tissue>
    </source>
</reference>